<organism evidence="1 2">
    <name type="scientific">Parathielavia appendiculata</name>
    <dbReference type="NCBI Taxonomy" id="2587402"/>
    <lineage>
        <taxon>Eukaryota</taxon>
        <taxon>Fungi</taxon>
        <taxon>Dikarya</taxon>
        <taxon>Ascomycota</taxon>
        <taxon>Pezizomycotina</taxon>
        <taxon>Sordariomycetes</taxon>
        <taxon>Sordariomycetidae</taxon>
        <taxon>Sordariales</taxon>
        <taxon>Chaetomiaceae</taxon>
        <taxon>Parathielavia</taxon>
    </lineage>
</organism>
<comment type="caution">
    <text evidence="1">The sequence shown here is derived from an EMBL/GenBank/DDBJ whole genome shotgun (WGS) entry which is preliminary data.</text>
</comment>
<proteinExistence type="predicted"/>
<reference evidence="1" key="1">
    <citation type="journal article" date="2023" name="Mol. Phylogenet. Evol.">
        <title>Genome-scale phylogeny and comparative genomics of the fungal order Sordariales.</title>
        <authorList>
            <person name="Hensen N."/>
            <person name="Bonometti L."/>
            <person name="Westerberg I."/>
            <person name="Brannstrom I.O."/>
            <person name="Guillou S."/>
            <person name="Cros-Aarteil S."/>
            <person name="Calhoun S."/>
            <person name="Haridas S."/>
            <person name="Kuo A."/>
            <person name="Mondo S."/>
            <person name="Pangilinan J."/>
            <person name="Riley R."/>
            <person name="LaButti K."/>
            <person name="Andreopoulos B."/>
            <person name="Lipzen A."/>
            <person name="Chen C."/>
            <person name="Yan M."/>
            <person name="Daum C."/>
            <person name="Ng V."/>
            <person name="Clum A."/>
            <person name="Steindorff A."/>
            <person name="Ohm R.A."/>
            <person name="Martin F."/>
            <person name="Silar P."/>
            <person name="Natvig D.O."/>
            <person name="Lalanne C."/>
            <person name="Gautier V."/>
            <person name="Ament-Velasquez S.L."/>
            <person name="Kruys A."/>
            <person name="Hutchinson M.I."/>
            <person name="Powell A.J."/>
            <person name="Barry K."/>
            <person name="Miller A.N."/>
            <person name="Grigoriev I.V."/>
            <person name="Debuchy R."/>
            <person name="Gladieux P."/>
            <person name="Hiltunen Thoren M."/>
            <person name="Johannesson H."/>
        </authorList>
    </citation>
    <scope>NUCLEOTIDE SEQUENCE</scope>
    <source>
        <strain evidence="1">CBS 731.68</strain>
    </source>
</reference>
<dbReference type="Proteomes" id="UP001302602">
    <property type="component" value="Unassembled WGS sequence"/>
</dbReference>
<gene>
    <name evidence="1" type="ORF">N657DRAFT_642592</name>
</gene>
<accession>A0AAN6U4J6</accession>
<dbReference type="GeneID" id="87829148"/>
<sequence length="64" mass="7324">MVNCCKAIWALATNAFDRIIHEFCNNNRDDLFGGHGSKDAARRIRTLGDQLSWRIQKESLVYLA</sequence>
<name>A0AAN6U4J6_9PEZI</name>
<dbReference type="RefSeq" id="XP_062649616.1">
    <property type="nucleotide sequence ID" value="XM_062792379.1"/>
</dbReference>
<dbReference type="AlphaFoldDB" id="A0AAN6U4J6"/>
<evidence type="ECO:0000313" key="1">
    <source>
        <dbReference type="EMBL" id="KAK4125845.1"/>
    </source>
</evidence>
<reference evidence="1" key="2">
    <citation type="submission" date="2023-05" db="EMBL/GenBank/DDBJ databases">
        <authorList>
            <consortium name="Lawrence Berkeley National Laboratory"/>
            <person name="Steindorff A."/>
            <person name="Hensen N."/>
            <person name="Bonometti L."/>
            <person name="Westerberg I."/>
            <person name="Brannstrom I.O."/>
            <person name="Guillou S."/>
            <person name="Cros-Aarteil S."/>
            <person name="Calhoun S."/>
            <person name="Haridas S."/>
            <person name="Kuo A."/>
            <person name="Mondo S."/>
            <person name="Pangilinan J."/>
            <person name="Riley R."/>
            <person name="Labutti K."/>
            <person name="Andreopoulos B."/>
            <person name="Lipzen A."/>
            <person name="Chen C."/>
            <person name="Yanf M."/>
            <person name="Daum C."/>
            <person name="Ng V."/>
            <person name="Clum A."/>
            <person name="Ohm R."/>
            <person name="Martin F."/>
            <person name="Silar P."/>
            <person name="Natvig D."/>
            <person name="Lalanne C."/>
            <person name="Gautier V."/>
            <person name="Ament-Velasquez S.L."/>
            <person name="Kruys A."/>
            <person name="Hutchinson M.I."/>
            <person name="Powell A.J."/>
            <person name="Barry K."/>
            <person name="Miller A.N."/>
            <person name="Grigoriev I.V."/>
            <person name="Debuchy R."/>
            <person name="Gladieux P."/>
            <person name="Thoren M.H."/>
            <person name="Johannesson H."/>
        </authorList>
    </citation>
    <scope>NUCLEOTIDE SEQUENCE</scope>
    <source>
        <strain evidence="1">CBS 731.68</strain>
    </source>
</reference>
<protein>
    <submittedName>
        <fullName evidence="1">Uncharacterized protein</fullName>
    </submittedName>
</protein>
<evidence type="ECO:0000313" key="2">
    <source>
        <dbReference type="Proteomes" id="UP001302602"/>
    </source>
</evidence>
<keyword evidence="2" id="KW-1185">Reference proteome</keyword>
<dbReference type="EMBL" id="MU853225">
    <property type="protein sequence ID" value="KAK4125845.1"/>
    <property type="molecule type" value="Genomic_DNA"/>
</dbReference>